<accession>A0A366DKG6</accession>
<dbReference type="EMBL" id="QNRH01000013">
    <property type="protein sequence ID" value="RBO90526.1"/>
    <property type="molecule type" value="Genomic_DNA"/>
</dbReference>
<evidence type="ECO:0000313" key="2">
    <source>
        <dbReference type="EMBL" id="RBO90526.1"/>
    </source>
</evidence>
<dbReference type="SUPFAM" id="SSF69279">
    <property type="entry name" value="Phage tail proteins"/>
    <property type="match status" value="1"/>
</dbReference>
<dbReference type="OrthoDB" id="8361056at2"/>
<comment type="caution">
    <text evidence="2">The sequence shown here is derived from an EMBL/GenBank/DDBJ whole genome shotgun (WGS) entry which is preliminary data.</text>
</comment>
<proteinExistence type="predicted"/>
<dbReference type="RefSeq" id="WP_113946275.1">
    <property type="nucleotide sequence ID" value="NZ_JBHEEG010000005.1"/>
</dbReference>
<gene>
    <name evidence="2" type="ORF">DFR47_11387</name>
</gene>
<evidence type="ECO:0000313" key="3">
    <source>
        <dbReference type="Proteomes" id="UP000252893"/>
    </source>
</evidence>
<protein>
    <submittedName>
        <fullName evidence="2">Phage protein D</fullName>
    </submittedName>
</protein>
<feature type="region of interest" description="Disordered" evidence="1">
    <location>
        <begin position="316"/>
        <end position="379"/>
    </location>
</feature>
<sequence>MSKPIFMLKANGVDVTDKVQGSGITMTITEGTGKKSDTLQIVIDDIDGSVASIKTGAILNPIGGYEGELRDFGQFSVDSVTYSGWPQQISIDAKSVSAKSLAKQRDPKSYPVKEYPTYGHIFAEVASRVGLTLKISASIKGIENEFEAQTEENGLEFLMRIGEDLNASVTVKANHLVVVEEGEGLNVSGEEMGLIKVAKGFNILKYSITEKDEPKHSKVEASYYDRKKNKKETVTEDTGSDGPTFCIRAPRKSKASAKRAAKAQAKRLKRAERECSFDINGSPFAQAGAMALVSGCRPNVDGRWHIKTATHQFSASGPYTTSLSCTAPSDNKGSSYGKNDPVRSPATDAPNDGIPVPTPRPNYEAGAPSLTGDGSTNIA</sequence>
<dbReference type="Proteomes" id="UP000252893">
    <property type="component" value="Unassembled WGS sequence"/>
</dbReference>
<dbReference type="AlphaFoldDB" id="A0A366DKG6"/>
<evidence type="ECO:0000256" key="1">
    <source>
        <dbReference type="SAM" id="MobiDB-lite"/>
    </source>
</evidence>
<organism evidence="2 3">
    <name type="scientific">Pseudochrobactrum asaccharolyticum</name>
    <dbReference type="NCBI Taxonomy" id="354351"/>
    <lineage>
        <taxon>Bacteria</taxon>
        <taxon>Pseudomonadati</taxon>
        <taxon>Pseudomonadota</taxon>
        <taxon>Alphaproteobacteria</taxon>
        <taxon>Hyphomicrobiales</taxon>
        <taxon>Brucellaceae</taxon>
        <taxon>Pseudochrobactrum</taxon>
    </lineage>
</organism>
<reference evidence="2 3" key="1">
    <citation type="submission" date="2018-06" db="EMBL/GenBank/DDBJ databases">
        <title>Genomic Encyclopedia of Type Strains, Phase IV (KMG-IV): sequencing the most valuable type-strain genomes for metagenomic binning, comparative biology and taxonomic classification.</title>
        <authorList>
            <person name="Goeker M."/>
        </authorList>
    </citation>
    <scope>NUCLEOTIDE SEQUENCE [LARGE SCALE GENOMIC DNA]</scope>
    <source>
        <strain evidence="2 3">DSM 25619</strain>
    </source>
</reference>
<name>A0A366DKG6_9HYPH</name>
<feature type="compositionally biased region" description="Polar residues" evidence="1">
    <location>
        <begin position="316"/>
        <end position="337"/>
    </location>
</feature>
<keyword evidence="3" id="KW-1185">Reference proteome</keyword>